<dbReference type="Gene3D" id="1.20.810.10">
    <property type="entry name" value="Cytochrome Bc1 Complex, Chain C"/>
    <property type="match status" value="1"/>
</dbReference>
<evidence type="ECO:0000256" key="13">
    <source>
        <dbReference type="ARBA" id="ARBA00023004"/>
    </source>
</evidence>
<keyword evidence="14" id="KW-0830">Ubiquinone</keyword>
<feature type="domain" description="Cytochrome b/b6 N-terminal region profile" evidence="21">
    <location>
        <begin position="1"/>
        <end position="208"/>
    </location>
</feature>
<feature type="binding site" description="axial binding residue" evidence="19">
    <location>
        <position position="195"/>
    </location>
    <ligand>
        <name>heme b</name>
        <dbReference type="ChEBI" id="CHEBI:60344"/>
        <label>b566</label>
    </ligand>
    <ligandPart>
        <name>Fe</name>
        <dbReference type="ChEBI" id="CHEBI:18248"/>
    </ligandPart>
</feature>
<feature type="transmembrane region" description="Helical" evidence="20">
    <location>
        <begin position="346"/>
        <end position="363"/>
    </location>
</feature>
<gene>
    <name evidence="23" type="primary">cytb</name>
</gene>
<keyword evidence="13 19" id="KW-0408">Iron</keyword>
<comment type="cofactor">
    <cofactor evidence="20">
        <name>heme b</name>
        <dbReference type="ChEBI" id="CHEBI:60344"/>
    </cofactor>
    <text evidence="20">Binds 2 heme groups non-covalently.</text>
</comment>
<protein>
    <recommendedName>
        <fullName evidence="4 20">Cytochrome b</fullName>
    </recommendedName>
</protein>
<dbReference type="EMBL" id="MF563962">
    <property type="protein sequence ID" value="AVX29552.1"/>
    <property type="molecule type" value="Genomic_DNA"/>
</dbReference>
<comment type="subunit">
    <text evidence="3">The main subunits of complex b-c1 are: cytochrome b, cytochrome c1 and the Rieske protein.</text>
</comment>
<dbReference type="GO" id="GO:0006122">
    <property type="term" value="P:mitochondrial electron transport, ubiquinol to cytochrome c"/>
    <property type="evidence" value="ECO:0007669"/>
    <property type="project" value="TreeGrafter"/>
</dbReference>
<feature type="transmembrane region" description="Helical" evidence="20">
    <location>
        <begin position="322"/>
        <end position="339"/>
    </location>
</feature>
<dbReference type="InterPro" id="IPR036150">
    <property type="entry name" value="Cyt_b/b6_C_sf"/>
</dbReference>
<evidence type="ECO:0000256" key="3">
    <source>
        <dbReference type="ARBA" id="ARBA00011649"/>
    </source>
</evidence>
<evidence type="ECO:0000256" key="6">
    <source>
        <dbReference type="ARBA" id="ARBA00022617"/>
    </source>
</evidence>
<keyword evidence="11 20" id="KW-0249">Electron transport</keyword>
<dbReference type="InterPro" id="IPR048259">
    <property type="entry name" value="Cytochrome_b_N_euk/bac"/>
</dbReference>
<name>A0A1L5IYU7_GONIN</name>
<geneLocation type="mitochondrion" evidence="23"/>
<evidence type="ECO:0000256" key="20">
    <source>
        <dbReference type="RuleBase" id="RU362117"/>
    </source>
</evidence>
<dbReference type="GO" id="GO:0008121">
    <property type="term" value="F:quinol-cytochrome-c reductase activity"/>
    <property type="evidence" value="ECO:0007669"/>
    <property type="project" value="InterPro"/>
</dbReference>
<dbReference type="GO" id="GO:0005743">
    <property type="term" value="C:mitochondrial inner membrane"/>
    <property type="evidence" value="ECO:0007669"/>
    <property type="project" value="UniProtKB-SubCell"/>
</dbReference>
<feature type="transmembrane region" description="Helical" evidence="20">
    <location>
        <begin position="112"/>
        <end position="132"/>
    </location>
</feature>
<dbReference type="InterPro" id="IPR048260">
    <property type="entry name" value="Cytochrome_b_C_euk/bac"/>
</dbReference>
<evidence type="ECO:0000256" key="1">
    <source>
        <dbReference type="ARBA" id="ARBA00002566"/>
    </source>
</evidence>
<dbReference type="GO" id="GO:0046872">
    <property type="term" value="F:metal ion binding"/>
    <property type="evidence" value="ECO:0007669"/>
    <property type="project" value="UniProtKB-UniRule"/>
</dbReference>
<organism evidence="23">
    <name type="scientific">Gonioctena intermedia</name>
    <name type="common">Leaf beetle</name>
    <name type="synonym">Phytodecta intermedius</name>
    <dbReference type="NCBI Taxonomy" id="63691"/>
    <lineage>
        <taxon>Eukaryota</taxon>
        <taxon>Metazoa</taxon>
        <taxon>Ecdysozoa</taxon>
        <taxon>Arthropoda</taxon>
        <taxon>Hexapoda</taxon>
        <taxon>Insecta</taxon>
        <taxon>Pterygota</taxon>
        <taxon>Neoptera</taxon>
        <taxon>Endopterygota</taxon>
        <taxon>Coleoptera</taxon>
        <taxon>Polyphaga</taxon>
        <taxon>Cucujiformia</taxon>
        <taxon>Chrysomeloidea</taxon>
        <taxon>Chrysomelidae</taxon>
        <taxon>Chrysomelinae</taxon>
        <taxon>Chrysomelini</taxon>
        <taxon>Gonioctena</taxon>
    </lineage>
</organism>
<feature type="transmembrane region" description="Helical" evidence="20">
    <location>
        <begin position="144"/>
        <end position="165"/>
    </location>
</feature>
<feature type="binding site" description="axial binding residue" evidence="19">
    <location>
        <position position="181"/>
    </location>
    <ligand>
        <name>heme b</name>
        <dbReference type="ChEBI" id="CHEBI:60344"/>
        <label>b562</label>
    </ligand>
    <ligandPart>
        <name>Fe</name>
        <dbReference type="ChEBI" id="CHEBI:18248"/>
    </ligandPart>
</feature>
<keyword evidence="16 20" id="KW-0472">Membrane</keyword>
<dbReference type="InterPro" id="IPR005797">
    <property type="entry name" value="Cyt_b/b6_N"/>
</dbReference>
<feature type="domain" description="Cytochrome b/b6 C-terminal region profile" evidence="22">
    <location>
        <begin position="209"/>
        <end position="377"/>
    </location>
</feature>
<comment type="subcellular location">
    <subcellularLocation>
        <location evidence="2">Mitochondrion inner membrane</location>
        <topology evidence="2">Multi-pass membrane protein</topology>
    </subcellularLocation>
</comment>
<dbReference type="FunFam" id="1.20.810.10:FF:000002">
    <property type="entry name" value="Cytochrome b"/>
    <property type="match status" value="1"/>
</dbReference>
<dbReference type="AlphaFoldDB" id="A0A1L5IYU7"/>
<keyword evidence="12 20" id="KW-1133">Transmembrane helix</keyword>
<keyword evidence="10" id="KW-0999">Mitochondrion inner membrane</keyword>
<evidence type="ECO:0000259" key="22">
    <source>
        <dbReference type="PROSITE" id="PS51003"/>
    </source>
</evidence>
<evidence type="ECO:0000256" key="4">
    <source>
        <dbReference type="ARBA" id="ARBA00013531"/>
    </source>
</evidence>
<evidence type="ECO:0000256" key="16">
    <source>
        <dbReference type="ARBA" id="ARBA00023136"/>
    </source>
</evidence>
<feature type="binding site" description="axial binding residue" evidence="19">
    <location>
        <position position="96"/>
    </location>
    <ligand>
        <name>heme b</name>
        <dbReference type="ChEBI" id="CHEBI:60344"/>
        <label>b566</label>
    </ligand>
    <ligandPart>
        <name>Fe</name>
        <dbReference type="ChEBI" id="CHEBI:18248"/>
    </ligandPart>
</feature>
<feature type="transmembrane region" description="Helical" evidence="20">
    <location>
        <begin position="261"/>
        <end position="280"/>
    </location>
</feature>
<comment type="function">
    <text evidence="1 20">Component of the ubiquinol-cytochrome c reductase complex (complex III or cytochrome b-c1 complex) that is part of the mitochondrial respiratory chain. The b-c1 complex mediates electron transfer from ubiquinol to cytochrome c. Contributes to the generation of a proton gradient across the mitochondrial membrane that is then used for ATP synthesis.</text>
</comment>
<evidence type="ECO:0000256" key="8">
    <source>
        <dbReference type="ARBA" id="ARBA00022692"/>
    </source>
</evidence>
<evidence type="ECO:0000256" key="7">
    <source>
        <dbReference type="ARBA" id="ARBA00022660"/>
    </source>
</evidence>
<evidence type="ECO:0000256" key="9">
    <source>
        <dbReference type="ARBA" id="ARBA00022723"/>
    </source>
</evidence>
<dbReference type="Pfam" id="PF00033">
    <property type="entry name" value="Cytochrome_B"/>
    <property type="match status" value="1"/>
</dbReference>
<keyword evidence="7 20" id="KW-0679">Respiratory chain</keyword>
<dbReference type="CDD" id="cd00290">
    <property type="entry name" value="cytochrome_b_C"/>
    <property type="match status" value="1"/>
</dbReference>
<feature type="transmembrane region" description="Helical" evidence="20">
    <location>
        <begin position="32"/>
        <end position="55"/>
    </location>
</feature>
<evidence type="ECO:0000256" key="10">
    <source>
        <dbReference type="ARBA" id="ARBA00022792"/>
    </source>
</evidence>
<keyword evidence="5 20" id="KW-0813">Transport</keyword>
<sequence>MSIRKTSPLLKIINNSLIDLPTPSNISTMWNFGSLLGLCLIIQILTGLFLAMHYCPNIELAFNSISHICRDVNYGWLIRTLHANGASFFFICLYTHIGRGLYYSSYNMLETWMIGVTIFFLIMGTAFLGYVLPWGQMSFWGATVITNLVSAIPYLGTMIVQWIWGGFAVDNATLTRFFTFHFILPFIVAAMVMIHLLYLHQTGSSNPLGTQSNMDKMPFHPYFSFKDLVSMFIMTFILVFLTLSNPYLLGDPDNFIPANPLVTPIHIQPEWYFLFAYAILRSIPNKLGGVLALVFSIAILYLVPFINNKKYLSMQFYPMNKFLFWTFFTMVLLLTWIGARPVEDPYILTGQILTVTYFLYYIINALTAKIWDSIIFN</sequence>
<dbReference type="PANTHER" id="PTHR19271:SF16">
    <property type="entry name" value="CYTOCHROME B"/>
    <property type="match status" value="1"/>
</dbReference>
<feature type="transmembrane region" description="Helical" evidence="20">
    <location>
        <begin position="177"/>
        <end position="198"/>
    </location>
</feature>
<keyword evidence="9 19" id="KW-0479">Metal-binding</keyword>
<feature type="transmembrane region" description="Helical" evidence="20">
    <location>
        <begin position="287"/>
        <end position="306"/>
    </location>
</feature>
<evidence type="ECO:0000256" key="11">
    <source>
        <dbReference type="ARBA" id="ARBA00022982"/>
    </source>
</evidence>
<feature type="binding site" evidence="18">
    <location>
        <position position="200"/>
    </location>
    <ligand>
        <name>a ubiquinone</name>
        <dbReference type="ChEBI" id="CHEBI:16389"/>
    </ligand>
</feature>
<dbReference type="InterPro" id="IPR030689">
    <property type="entry name" value="Cytochrome_b"/>
</dbReference>
<evidence type="ECO:0000313" key="24">
    <source>
        <dbReference type="EMBL" id="AVX29552.1"/>
    </source>
</evidence>
<reference evidence="24" key="1">
    <citation type="journal article" date="2017" name="Biol. Lett.">
        <title>Widespread co-occurrence of two distantly related mitochondrial genomes in individuals of the leaf beetle Gonioctena intermedia.</title>
        <authorList>
            <person name="Kastally C."/>
            <person name="Mardulyn P."/>
        </authorList>
    </citation>
    <scope>NUCLEOTIDE SEQUENCE</scope>
</reference>
<dbReference type="InterPro" id="IPR005798">
    <property type="entry name" value="Cyt_b/b6_C"/>
</dbReference>
<evidence type="ECO:0000256" key="15">
    <source>
        <dbReference type="ARBA" id="ARBA00023128"/>
    </source>
</evidence>
<keyword evidence="8 20" id="KW-0812">Transmembrane</keyword>
<dbReference type="PROSITE" id="PS51002">
    <property type="entry name" value="CYTB_NTER"/>
    <property type="match status" value="1"/>
</dbReference>
<evidence type="ECO:0000256" key="5">
    <source>
        <dbReference type="ARBA" id="ARBA00022448"/>
    </source>
</evidence>
<comment type="similarity">
    <text evidence="17 20">Belongs to the cytochrome b family.</text>
</comment>
<dbReference type="PROSITE" id="PS51003">
    <property type="entry name" value="CYTB_CTER"/>
    <property type="match status" value="1"/>
</dbReference>
<accession>A0A1L5IYU7</accession>
<dbReference type="InterPro" id="IPR016174">
    <property type="entry name" value="Di-haem_cyt_TM"/>
</dbReference>
<keyword evidence="15 20" id="KW-0496">Mitochondrion</keyword>
<dbReference type="GO" id="GO:0045275">
    <property type="term" value="C:respiratory chain complex III"/>
    <property type="evidence" value="ECO:0007669"/>
    <property type="project" value="InterPro"/>
</dbReference>
<dbReference type="PANTHER" id="PTHR19271">
    <property type="entry name" value="CYTOCHROME B"/>
    <property type="match status" value="1"/>
</dbReference>
<evidence type="ECO:0000313" key="23">
    <source>
        <dbReference type="EMBL" id="APM86027.1"/>
    </source>
</evidence>
<dbReference type="PIRSF" id="PIRSF038885">
    <property type="entry name" value="COB"/>
    <property type="match status" value="1"/>
</dbReference>
<feature type="binding site" description="axial binding residue" evidence="19">
    <location>
        <position position="82"/>
    </location>
    <ligand>
        <name>heme b</name>
        <dbReference type="ChEBI" id="CHEBI:60344"/>
        <label>b562</label>
    </ligand>
    <ligandPart>
        <name>Fe</name>
        <dbReference type="ChEBI" id="CHEBI:18248"/>
    </ligandPart>
</feature>
<evidence type="ECO:0000256" key="14">
    <source>
        <dbReference type="ARBA" id="ARBA00023075"/>
    </source>
</evidence>
<dbReference type="GO" id="GO:0016491">
    <property type="term" value="F:oxidoreductase activity"/>
    <property type="evidence" value="ECO:0007669"/>
    <property type="project" value="UniProtKB-UniRule"/>
</dbReference>
<comment type="cofactor">
    <cofactor evidence="19">
        <name>heme</name>
        <dbReference type="ChEBI" id="CHEBI:30413"/>
    </cofactor>
    <text evidence="19">Binds 2 heme groups non-covalently.</text>
</comment>
<dbReference type="Pfam" id="PF00032">
    <property type="entry name" value="Cytochrom_B_C"/>
    <property type="match status" value="1"/>
</dbReference>
<keyword evidence="6 19" id="KW-0349">Heme</keyword>
<dbReference type="EMBL" id="KX922881">
    <property type="protein sequence ID" value="APM86027.1"/>
    <property type="molecule type" value="Genomic_DNA"/>
</dbReference>
<dbReference type="SUPFAM" id="SSF81648">
    <property type="entry name" value="a domain/subunit of cytochrome bc1 complex (Ubiquinol-cytochrome c reductase)"/>
    <property type="match status" value="1"/>
</dbReference>
<evidence type="ECO:0000256" key="19">
    <source>
        <dbReference type="PIRSR" id="PIRSR038885-2"/>
    </source>
</evidence>
<evidence type="ECO:0000259" key="21">
    <source>
        <dbReference type="PROSITE" id="PS51002"/>
    </source>
</evidence>
<reference evidence="23" key="2">
    <citation type="journal article" date="2017" name="Nucleic Acids Res.">
        <title>NOVOPlasty: de novo assembly of organelle genomes from whole genome data.</title>
        <authorList>
            <person name="Dierckxsens N."/>
            <person name="Mardulyn P."/>
            <person name="Smits G."/>
        </authorList>
    </citation>
    <scope>NUCLEOTIDE SEQUENCE</scope>
</reference>
<evidence type="ECO:0000256" key="12">
    <source>
        <dbReference type="ARBA" id="ARBA00022989"/>
    </source>
</evidence>
<evidence type="ECO:0000256" key="18">
    <source>
        <dbReference type="PIRSR" id="PIRSR038885-1"/>
    </source>
</evidence>
<feature type="transmembrane region" description="Helical" evidence="20">
    <location>
        <begin position="219"/>
        <end position="241"/>
    </location>
</feature>
<feature type="transmembrane region" description="Helical" evidence="20">
    <location>
        <begin position="76"/>
        <end position="97"/>
    </location>
</feature>
<dbReference type="SUPFAM" id="SSF81342">
    <property type="entry name" value="Transmembrane di-heme cytochromes"/>
    <property type="match status" value="1"/>
</dbReference>
<proteinExistence type="inferred from homology"/>
<evidence type="ECO:0000256" key="2">
    <source>
        <dbReference type="ARBA" id="ARBA00004448"/>
    </source>
</evidence>
<dbReference type="CDD" id="cd00284">
    <property type="entry name" value="Cytochrome_b_N"/>
    <property type="match status" value="1"/>
</dbReference>
<evidence type="ECO:0000256" key="17">
    <source>
        <dbReference type="ARBA" id="ARBA00061233"/>
    </source>
</evidence>
<dbReference type="InterPro" id="IPR027387">
    <property type="entry name" value="Cytb/b6-like_sf"/>
</dbReference>